<organism evidence="3 4">
    <name type="scientific">Caballeronia fortuita</name>
    <dbReference type="NCBI Taxonomy" id="1777138"/>
    <lineage>
        <taxon>Bacteria</taxon>
        <taxon>Pseudomonadati</taxon>
        <taxon>Pseudomonadota</taxon>
        <taxon>Betaproteobacteria</taxon>
        <taxon>Burkholderiales</taxon>
        <taxon>Burkholderiaceae</taxon>
        <taxon>Caballeronia</taxon>
    </lineage>
</organism>
<feature type="signal peptide" evidence="2">
    <location>
        <begin position="1"/>
        <end position="21"/>
    </location>
</feature>
<gene>
    <name evidence="3" type="ORF">AWB77_03906</name>
</gene>
<evidence type="ECO:0000256" key="2">
    <source>
        <dbReference type="SAM" id="SignalP"/>
    </source>
</evidence>
<dbReference type="SUPFAM" id="SSF101908">
    <property type="entry name" value="Putative isomerase YbhE"/>
    <property type="match status" value="1"/>
</dbReference>
<proteinExistence type="predicted"/>
<evidence type="ECO:0000256" key="1">
    <source>
        <dbReference type="SAM" id="MobiDB-lite"/>
    </source>
</evidence>
<dbReference type="OrthoDB" id="8375at2"/>
<feature type="region of interest" description="Disordered" evidence="1">
    <location>
        <begin position="262"/>
        <end position="290"/>
    </location>
</feature>
<reference evidence="3" key="1">
    <citation type="submission" date="2016-01" db="EMBL/GenBank/DDBJ databases">
        <authorList>
            <person name="Peeters C."/>
        </authorList>
    </citation>
    <scope>NUCLEOTIDE SEQUENCE</scope>
    <source>
        <strain evidence="3">LMG 29320</strain>
    </source>
</reference>
<dbReference type="EMBL" id="FCNX02000009">
    <property type="protein sequence ID" value="SAK79672.1"/>
    <property type="molecule type" value="Genomic_DNA"/>
</dbReference>
<feature type="chain" id="PRO_5007622715" evidence="2">
    <location>
        <begin position="22"/>
        <end position="541"/>
    </location>
</feature>
<dbReference type="PROSITE" id="PS51257">
    <property type="entry name" value="PROKAR_LIPOPROTEIN"/>
    <property type="match status" value="1"/>
</dbReference>
<evidence type="ECO:0000313" key="3">
    <source>
        <dbReference type="EMBL" id="SAK79672.1"/>
    </source>
</evidence>
<dbReference type="Proteomes" id="UP000054903">
    <property type="component" value="Unassembled WGS sequence"/>
</dbReference>
<evidence type="ECO:0000313" key="4">
    <source>
        <dbReference type="Proteomes" id="UP000054903"/>
    </source>
</evidence>
<dbReference type="AlphaFoldDB" id="A0A158CBK5"/>
<dbReference type="STRING" id="1777138.AWB77_03906"/>
<name>A0A158CBK5_9BURK</name>
<accession>A0A158CBK5</accession>
<keyword evidence="4" id="KW-1185">Reference proteome</keyword>
<keyword evidence="2" id="KW-0732">Signal</keyword>
<dbReference type="RefSeq" id="WP_157694844.1">
    <property type="nucleotide sequence ID" value="NZ_FCNX02000009.1"/>
</dbReference>
<comment type="caution">
    <text evidence="3">The sequence shown here is derived from an EMBL/GenBank/DDBJ whole genome shotgun (WGS) entry which is preliminary data.</text>
</comment>
<protein>
    <submittedName>
        <fullName evidence="3">Lipoprotein</fullName>
    </submittedName>
</protein>
<keyword evidence="3" id="KW-0449">Lipoprotein</keyword>
<sequence>MSFFNRLARQLCLATTFSAVAAGLVACGGNDSSQPAQTSAQSDTVAKATCGNDDRAETGLQGQIPMAERAAGFKGFNCNLKVVSAGTSSRGEALWEQFALVHDKSGHTCGYAGGAFLSNPGTTVMDLTNPAAIVETAVLKTAAMLNPGEGLRVHEGRGLLVTAFYNKTTPWEEPGAPGFDVYDVGTDCRHPQVLASSTNIRFSTAGIEQDPTKNWPAQDLTYGHEGAISADGLTYYIGDTVHGAYHAIDISDPTAPKLISTFQNPSIGPRPADNPTLPRSPLGGAHGLSVSDDGNRGYMVLLSWDPTTPGGMVPQAADAPWQNGYMTVDTSEIQARKPNARMRFISAVSTRDASAAQTSIPVKINGHRFQIAMNEGGAGQLSTGGVKSACSAGVTPYGTVQFFDMSDETHPSRVNKIVLEANDPKNCGAMPEIASIEGFVYDVHMCSVDNRDDATTLACGYFQSGVRVYDIRDPAHIKEIAYFNPPALAGKQPGQCAAYPILDIKTGLLFSRCSDTGIFALKFTNNVWPLRGSSTPVDKQL</sequence>